<feature type="transmembrane region" description="Helical" evidence="1">
    <location>
        <begin position="124"/>
        <end position="142"/>
    </location>
</feature>
<feature type="transmembrane region" description="Helical" evidence="1">
    <location>
        <begin position="292"/>
        <end position="311"/>
    </location>
</feature>
<feature type="transmembrane region" description="Helical" evidence="1">
    <location>
        <begin position="7"/>
        <end position="25"/>
    </location>
</feature>
<dbReference type="PANTHER" id="PTHR45138:SF9">
    <property type="entry name" value="DIGUANYLATE CYCLASE DGCM-RELATED"/>
    <property type="match status" value="1"/>
</dbReference>
<protein>
    <recommendedName>
        <fullName evidence="2">GGDEF domain-containing protein</fullName>
    </recommendedName>
</protein>
<dbReference type="GO" id="GO:0043709">
    <property type="term" value="P:cell adhesion involved in single-species biofilm formation"/>
    <property type="evidence" value="ECO:0007669"/>
    <property type="project" value="TreeGrafter"/>
</dbReference>
<keyword evidence="1" id="KW-1133">Transmembrane helix</keyword>
<dbReference type="InterPro" id="IPR043128">
    <property type="entry name" value="Rev_trsase/Diguanyl_cyclase"/>
</dbReference>
<keyword evidence="4" id="KW-1185">Reference proteome</keyword>
<feature type="transmembrane region" description="Helical" evidence="1">
    <location>
        <begin position="228"/>
        <end position="246"/>
    </location>
</feature>
<dbReference type="NCBIfam" id="TIGR00254">
    <property type="entry name" value="GGDEF"/>
    <property type="match status" value="1"/>
</dbReference>
<evidence type="ECO:0000256" key="1">
    <source>
        <dbReference type="SAM" id="Phobius"/>
    </source>
</evidence>
<gene>
    <name evidence="3" type="ORF">Ato02nite_023760</name>
</gene>
<feature type="transmembrane region" description="Helical" evidence="1">
    <location>
        <begin position="267"/>
        <end position="286"/>
    </location>
</feature>
<feature type="transmembrane region" description="Helical" evidence="1">
    <location>
        <begin position="96"/>
        <end position="112"/>
    </location>
</feature>
<feature type="transmembrane region" description="Helical" evidence="1">
    <location>
        <begin position="31"/>
        <end position="49"/>
    </location>
</feature>
<reference evidence="3 4" key="1">
    <citation type="submission" date="2021-03" db="EMBL/GenBank/DDBJ databases">
        <title>Whole genome shotgun sequence of Actinoplanes toevensis NBRC 105298.</title>
        <authorList>
            <person name="Komaki H."/>
            <person name="Tamura T."/>
        </authorList>
    </citation>
    <scope>NUCLEOTIDE SEQUENCE [LARGE SCALE GENOMIC DNA]</scope>
    <source>
        <strain evidence="3 4">NBRC 105298</strain>
    </source>
</reference>
<keyword evidence="1" id="KW-0812">Transmembrane</keyword>
<dbReference type="PROSITE" id="PS50887">
    <property type="entry name" value="GGDEF"/>
    <property type="match status" value="1"/>
</dbReference>
<organism evidence="3 4">
    <name type="scientific">Paractinoplanes toevensis</name>
    <dbReference type="NCBI Taxonomy" id="571911"/>
    <lineage>
        <taxon>Bacteria</taxon>
        <taxon>Bacillati</taxon>
        <taxon>Actinomycetota</taxon>
        <taxon>Actinomycetes</taxon>
        <taxon>Micromonosporales</taxon>
        <taxon>Micromonosporaceae</taxon>
        <taxon>Paractinoplanes</taxon>
    </lineage>
</organism>
<dbReference type="Gene3D" id="3.30.70.270">
    <property type="match status" value="1"/>
</dbReference>
<comment type="caution">
    <text evidence="3">The sequence shown here is derived from an EMBL/GenBank/DDBJ whole genome shotgun (WGS) entry which is preliminary data.</text>
</comment>
<name>A0A919T830_9ACTN</name>
<feature type="transmembrane region" description="Helical" evidence="1">
    <location>
        <begin position="154"/>
        <end position="174"/>
    </location>
</feature>
<dbReference type="GO" id="GO:1902201">
    <property type="term" value="P:negative regulation of bacterial-type flagellum-dependent cell motility"/>
    <property type="evidence" value="ECO:0007669"/>
    <property type="project" value="TreeGrafter"/>
</dbReference>
<dbReference type="InterPro" id="IPR050469">
    <property type="entry name" value="Diguanylate_Cyclase"/>
</dbReference>
<feature type="transmembrane region" description="Helical" evidence="1">
    <location>
        <begin position="186"/>
        <end position="208"/>
    </location>
</feature>
<dbReference type="SMART" id="SM00267">
    <property type="entry name" value="GGDEF"/>
    <property type="match status" value="1"/>
</dbReference>
<dbReference type="SUPFAM" id="SSF55073">
    <property type="entry name" value="Nucleotide cyclase"/>
    <property type="match status" value="1"/>
</dbReference>
<dbReference type="FunFam" id="3.30.70.270:FF:000001">
    <property type="entry name" value="Diguanylate cyclase domain protein"/>
    <property type="match status" value="1"/>
</dbReference>
<dbReference type="InterPro" id="IPR000160">
    <property type="entry name" value="GGDEF_dom"/>
</dbReference>
<evidence type="ECO:0000313" key="4">
    <source>
        <dbReference type="Proteomes" id="UP000677082"/>
    </source>
</evidence>
<dbReference type="Proteomes" id="UP000677082">
    <property type="component" value="Unassembled WGS sequence"/>
</dbReference>
<evidence type="ECO:0000259" key="2">
    <source>
        <dbReference type="PROSITE" id="PS50887"/>
    </source>
</evidence>
<dbReference type="EMBL" id="BOQN01000033">
    <property type="protein sequence ID" value="GIM90583.1"/>
    <property type="molecule type" value="Genomic_DNA"/>
</dbReference>
<evidence type="ECO:0000313" key="3">
    <source>
        <dbReference type="EMBL" id="GIM90583.1"/>
    </source>
</evidence>
<proteinExistence type="predicted"/>
<dbReference type="InterPro" id="IPR029787">
    <property type="entry name" value="Nucleotide_cyclase"/>
</dbReference>
<dbReference type="CDD" id="cd01949">
    <property type="entry name" value="GGDEF"/>
    <property type="match status" value="1"/>
</dbReference>
<dbReference type="GO" id="GO:0052621">
    <property type="term" value="F:diguanylate cyclase activity"/>
    <property type="evidence" value="ECO:0007669"/>
    <property type="project" value="TreeGrafter"/>
</dbReference>
<accession>A0A919T830</accession>
<dbReference type="RefSeq" id="WP_213006517.1">
    <property type="nucleotide sequence ID" value="NZ_BOQN01000033.1"/>
</dbReference>
<dbReference type="Pfam" id="PF00990">
    <property type="entry name" value="GGDEF"/>
    <property type="match status" value="1"/>
</dbReference>
<feature type="domain" description="GGDEF" evidence="2">
    <location>
        <begin position="361"/>
        <end position="483"/>
    </location>
</feature>
<feature type="transmembrane region" description="Helical" evidence="1">
    <location>
        <begin position="61"/>
        <end position="84"/>
    </location>
</feature>
<dbReference type="PANTHER" id="PTHR45138">
    <property type="entry name" value="REGULATORY COMPONENTS OF SENSORY TRANSDUCTION SYSTEM"/>
    <property type="match status" value="1"/>
</dbReference>
<dbReference type="AlphaFoldDB" id="A0A919T830"/>
<keyword evidence="1" id="KW-0472">Membrane</keyword>
<sequence length="493" mass="52742">MSGRGWKIYAAIAVAVIAGYQLIPADGWWESGWQTAVGCLGVAGILIGAHRLPRRDRLPWWCFAFGIGANVTGIPVSIYCSEVAGWDSMPSLSDPLFLLLYPACGVGLALLIRRREPRGNWTALVDVLTITTGVGLLAWVYVIEPVTAGQDIDMLGRGVQAAYPIGDLLLLALMTRLLRGGGSRGAPFWWITASLGAFLLGDIAWVVIGDLGTVGAELEATQWVHRSIDMVFLAAFVLFGIGALHAKAKDVGAANALQPARLGRIQLALLTAASLVAPGLLALQLHQGHGRVANGTAITICCTTLFLLVVIRMAQLVREIEQQAARVAEMARQDELTGLPNRRAWNDELPRALDAARRDGRAISVAVLDLDLFKQYNDAHGHPAGDRLLKESSAAWYGALRRVDLLARYGGEEFVALLPGADAEEASAVLERALRATPGGQTFSAGIAVWDHTETSDQLVQRADEALYAAKAAGRNRIMASAATPHAVPPLPR</sequence>
<dbReference type="GO" id="GO:0005886">
    <property type="term" value="C:plasma membrane"/>
    <property type="evidence" value="ECO:0007669"/>
    <property type="project" value="TreeGrafter"/>
</dbReference>